<dbReference type="Proteomes" id="UP000287033">
    <property type="component" value="Unassembled WGS sequence"/>
</dbReference>
<evidence type="ECO:0000256" key="6">
    <source>
        <dbReference type="ARBA" id="ARBA00023157"/>
    </source>
</evidence>
<evidence type="ECO:0000256" key="2">
    <source>
        <dbReference type="ARBA" id="ARBA00022692"/>
    </source>
</evidence>
<sequence length="234" mass="26237">MRAQKMPLDFGGEETAKAFPSRLLTAVVIGCVIFQANEAIEVHIGKLSTIVVLNGTDVELPCSFASCMDFKDSTFWWTFQKNQTSEESKIIHIKLKDKTPHIFPSEKYDRVTFIGNIKEKNISLLLADVDFDDNGFYTCCFKNPQEKNQEANATLQLRVVSELVKVDNTVTVIILSVIGGLIGFIILIFIIKKIVMFIIKRVGKKKKECLVNSCANTERGHYGSKTDLKTPPKA</sequence>
<comment type="subcellular location">
    <subcellularLocation>
        <location evidence="1">Membrane</location>
        <topology evidence="1">Single-pass type I membrane protein</topology>
    </subcellularLocation>
</comment>
<evidence type="ECO:0000256" key="1">
    <source>
        <dbReference type="ARBA" id="ARBA00004479"/>
    </source>
</evidence>
<evidence type="ECO:0000256" key="9">
    <source>
        <dbReference type="SAM" id="Phobius"/>
    </source>
</evidence>
<keyword evidence="4 9" id="KW-1133">Transmembrane helix</keyword>
<dbReference type="PANTHER" id="PTHR13869:SF14">
    <property type="entry name" value="SODIUM CHANNEL SUBUNIT BETA-4"/>
    <property type="match status" value="1"/>
</dbReference>
<dbReference type="SUPFAM" id="SSF48726">
    <property type="entry name" value="Immunoglobulin"/>
    <property type="match status" value="1"/>
</dbReference>
<keyword evidence="8" id="KW-0393">Immunoglobulin domain</keyword>
<dbReference type="OMA" id="HQATIIL"/>
<dbReference type="SMART" id="SM00409">
    <property type="entry name" value="IG"/>
    <property type="match status" value="1"/>
</dbReference>
<keyword evidence="6" id="KW-1015">Disulfide bond</keyword>
<protein>
    <recommendedName>
        <fullName evidence="10">Ig-like domain-containing protein</fullName>
    </recommendedName>
</protein>
<dbReference type="GO" id="GO:0001518">
    <property type="term" value="C:voltage-gated sodium channel complex"/>
    <property type="evidence" value="ECO:0007669"/>
    <property type="project" value="TreeGrafter"/>
</dbReference>
<keyword evidence="2 9" id="KW-0812">Transmembrane</keyword>
<dbReference type="STRING" id="137246.A0A401S7B4"/>
<keyword evidence="12" id="KW-1185">Reference proteome</keyword>
<gene>
    <name evidence="11" type="ORF">chiPu_0004645</name>
</gene>
<feature type="transmembrane region" description="Helical" evidence="9">
    <location>
        <begin position="170"/>
        <end position="191"/>
    </location>
</feature>
<name>A0A401S7B4_CHIPU</name>
<organism evidence="11 12">
    <name type="scientific">Chiloscyllium punctatum</name>
    <name type="common">Brownbanded bambooshark</name>
    <name type="synonym">Hemiscyllium punctatum</name>
    <dbReference type="NCBI Taxonomy" id="137246"/>
    <lineage>
        <taxon>Eukaryota</taxon>
        <taxon>Metazoa</taxon>
        <taxon>Chordata</taxon>
        <taxon>Craniata</taxon>
        <taxon>Vertebrata</taxon>
        <taxon>Chondrichthyes</taxon>
        <taxon>Elasmobranchii</taxon>
        <taxon>Galeomorphii</taxon>
        <taxon>Galeoidea</taxon>
        <taxon>Orectolobiformes</taxon>
        <taxon>Hemiscylliidae</taxon>
        <taxon>Chiloscyllium</taxon>
    </lineage>
</organism>
<dbReference type="InterPro" id="IPR036179">
    <property type="entry name" value="Ig-like_dom_sf"/>
</dbReference>
<evidence type="ECO:0000256" key="3">
    <source>
        <dbReference type="ARBA" id="ARBA00022729"/>
    </source>
</evidence>
<evidence type="ECO:0000256" key="4">
    <source>
        <dbReference type="ARBA" id="ARBA00022989"/>
    </source>
</evidence>
<dbReference type="InterPro" id="IPR003599">
    <property type="entry name" value="Ig_sub"/>
</dbReference>
<dbReference type="GO" id="GO:0086002">
    <property type="term" value="P:cardiac muscle cell action potential involved in contraction"/>
    <property type="evidence" value="ECO:0007669"/>
    <property type="project" value="TreeGrafter"/>
</dbReference>
<evidence type="ECO:0000259" key="10">
    <source>
        <dbReference type="PROSITE" id="PS50835"/>
    </source>
</evidence>
<dbReference type="Pfam" id="PF07686">
    <property type="entry name" value="V-set"/>
    <property type="match status" value="1"/>
</dbReference>
<keyword evidence="7" id="KW-0325">Glycoprotein</keyword>
<dbReference type="Gene3D" id="2.60.40.10">
    <property type="entry name" value="Immunoglobulins"/>
    <property type="match status" value="1"/>
</dbReference>
<dbReference type="EMBL" id="BEZZ01000115">
    <property type="protein sequence ID" value="GCC26230.1"/>
    <property type="molecule type" value="Genomic_DNA"/>
</dbReference>
<evidence type="ECO:0000256" key="5">
    <source>
        <dbReference type="ARBA" id="ARBA00023136"/>
    </source>
</evidence>
<keyword evidence="3" id="KW-0732">Signal</keyword>
<dbReference type="GO" id="GO:0044325">
    <property type="term" value="F:transmembrane transporter binding"/>
    <property type="evidence" value="ECO:0007669"/>
    <property type="project" value="TreeGrafter"/>
</dbReference>
<dbReference type="GO" id="GO:0060307">
    <property type="term" value="P:regulation of ventricular cardiac muscle cell membrane repolarization"/>
    <property type="evidence" value="ECO:0007669"/>
    <property type="project" value="TreeGrafter"/>
</dbReference>
<dbReference type="PROSITE" id="PS50835">
    <property type="entry name" value="IG_LIKE"/>
    <property type="match status" value="1"/>
</dbReference>
<keyword evidence="5 9" id="KW-0472">Membrane</keyword>
<evidence type="ECO:0000256" key="7">
    <source>
        <dbReference type="ARBA" id="ARBA00023180"/>
    </source>
</evidence>
<comment type="caution">
    <text evidence="11">The sequence shown here is derived from an EMBL/GenBank/DDBJ whole genome shotgun (WGS) entry which is preliminary data.</text>
</comment>
<evidence type="ECO:0000313" key="12">
    <source>
        <dbReference type="Proteomes" id="UP000287033"/>
    </source>
</evidence>
<accession>A0A401S7B4</accession>
<dbReference type="InterPro" id="IPR007110">
    <property type="entry name" value="Ig-like_dom"/>
</dbReference>
<evidence type="ECO:0000313" key="11">
    <source>
        <dbReference type="EMBL" id="GCC26230.1"/>
    </source>
</evidence>
<dbReference type="InterPro" id="IPR000920">
    <property type="entry name" value="Myelin_P0-rel"/>
</dbReference>
<dbReference type="GO" id="GO:0017080">
    <property type="term" value="F:sodium channel regulator activity"/>
    <property type="evidence" value="ECO:0007669"/>
    <property type="project" value="TreeGrafter"/>
</dbReference>
<dbReference type="PANTHER" id="PTHR13869">
    <property type="entry name" value="MYELIN P0 RELATED"/>
    <property type="match status" value="1"/>
</dbReference>
<dbReference type="AlphaFoldDB" id="A0A401S7B4"/>
<evidence type="ECO:0000256" key="8">
    <source>
        <dbReference type="ARBA" id="ARBA00023319"/>
    </source>
</evidence>
<dbReference type="OrthoDB" id="8778219at2759"/>
<dbReference type="InterPro" id="IPR013106">
    <property type="entry name" value="Ig_V-set"/>
</dbReference>
<feature type="domain" description="Ig-like" evidence="10">
    <location>
        <begin position="20"/>
        <end position="156"/>
    </location>
</feature>
<reference evidence="11 12" key="1">
    <citation type="journal article" date="2018" name="Nat. Ecol. Evol.">
        <title>Shark genomes provide insights into elasmobranch evolution and the origin of vertebrates.</title>
        <authorList>
            <person name="Hara Y"/>
            <person name="Yamaguchi K"/>
            <person name="Onimaru K"/>
            <person name="Kadota M"/>
            <person name="Koyanagi M"/>
            <person name="Keeley SD"/>
            <person name="Tatsumi K"/>
            <person name="Tanaka K"/>
            <person name="Motone F"/>
            <person name="Kageyama Y"/>
            <person name="Nozu R"/>
            <person name="Adachi N"/>
            <person name="Nishimura O"/>
            <person name="Nakagawa R"/>
            <person name="Tanegashima C"/>
            <person name="Kiyatake I"/>
            <person name="Matsumoto R"/>
            <person name="Murakumo K"/>
            <person name="Nishida K"/>
            <person name="Terakita A"/>
            <person name="Kuratani S"/>
            <person name="Sato K"/>
            <person name="Hyodo S Kuraku.S."/>
        </authorList>
    </citation>
    <scope>NUCLEOTIDE SEQUENCE [LARGE SCALE GENOMIC DNA]</scope>
</reference>
<dbReference type="InterPro" id="IPR013783">
    <property type="entry name" value="Ig-like_fold"/>
</dbReference>
<proteinExistence type="predicted"/>